<feature type="domain" description="PRC-barrel" evidence="1">
    <location>
        <begin position="2"/>
        <end position="78"/>
    </location>
</feature>
<dbReference type="Gene3D" id="2.30.30.240">
    <property type="entry name" value="PRC-barrel domain"/>
    <property type="match status" value="1"/>
</dbReference>
<name>A0A9D1G710_9FIRM</name>
<dbReference type="PANTHER" id="PTHR40061:SF1">
    <property type="entry name" value="SPORULATION PROTEIN YLMC-RELATED"/>
    <property type="match status" value="1"/>
</dbReference>
<comment type="caution">
    <text evidence="2">The sequence shown here is derived from an EMBL/GenBank/DDBJ whole genome shotgun (WGS) entry which is preliminary data.</text>
</comment>
<dbReference type="EMBL" id="DVKI01000009">
    <property type="protein sequence ID" value="HIT16819.1"/>
    <property type="molecule type" value="Genomic_DNA"/>
</dbReference>
<dbReference type="PANTHER" id="PTHR40061">
    <property type="entry name" value="SPORULATION PROTEIN YLMC-RELATED"/>
    <property type="match status" value="1"/>
</dbReference>
<protein>
    <submittedName>
        <fullName evidence="2">YlmC/YmxH family sporulation protein</fullName>
    </submittedName>
</protein>
<sequence length="79" mass="9005">MEFSELKNKIVYDIQTGEKIGYLNDLNIDLKNGKILTILITPTKTPTFLKNKVVTTTLFELSWHSIILIGVDAIFIDIH</sequence>
<dbReference type="NCBIfam" id="TIGR02888">
    <property type="entry name" value="spore_YlmC_YmxH"/>
    <property type="match status" value="1"/>
</dbReference>
<dbReference type="InterPro" id="IPR027275">
    <property type="entry name" value="PRC-brl_dom"/>
</dbReference>
<dbReference type="Proteomes" id="UP000886893">
    <property type="component" value="Unassembled WGS sequence"/>
</dbReference>
<dbReference type="AlphaFoldDB" id="A0A9D1G710"/>
<dbReference type="Pfam" id="PF05239">
    <property type="entry name" value="PRC"/>
    <property type="match status" value="1"/>
</dbReference>
<evidence type="ECO:0000313" key="2">
    <source>
        <dbReference type="EMBL" id="HIT16819.1"/>
    </source>
</evidence>
<dbReference type="InterPro" id="IPR011033">
    <property type="entry name" value="PRC_barrel-like_sf"/>
</dbReference>
<proteinExistence type="predicted"/>
<reference evidence="2" key="1">
    <citation type="submission" date="2020-10" db="EMBL/GenBank/DDBJ databases">
        <authorList>
            <person name="Gilroy R."/>
        </authorList>
    </citation>
    <scope>NUCLEOTIDE SEQUENCE</scope>
    <source>
        <strain evidence="2">14508</strain>
    </source>
</reference>
<reference evidence="2" key="2">
    <citation type="journal article" date="2021" name="PeerJ">
        <title>Extensive microbial diversity within the chicken gut microbiome revealed by metagenomics and culture.</title>
        <authorList>
            <person name="Gilroy R."/>
            <person name="Ravi A."/>
            <person name="Getino M."/>
            <person name="Pursley I."/>
            <person name="Horton D.L."/>
            <person name="Alikhan N.F."/>
            <person name="Baker D."/>
            <person name="Gharbi K."/>
            <person name="Hall N."/>
            <person name="Watson M."/>
            <person name="Adriaenssens E.M."/>
            <person name="Foster-Nyarko E."/>
            <person name="Jarju S."/>
            <person name="Secka A."/>
            <person name="Antonio M."/>
            <person name="Oren A."/>
            <person name="Chaudhuri R.R."/>
            <person name="La Ragione R."/>
            <person name="Hildebrand F."/>
            <person name="Pallen M.J."/>
        </authorList>
    </citation>
    <scope>NUCLEOTIDE SEQUENCE</scope>
    <source>
        <strain evidence="2">14508</strain>
    </source>
</reference>
<gene>
    <name evidence="2" type="ORF">IAD04_00340</name>
</gene>
<dbReference type="SUPFAM" id="SSF50346">
    <property type="entry name" value="PRC-barrel domain"/>
    <property type="match status" value="1"/>
</dbReference>
<accession>A0A9D1G710</accession>
<evidence type="ECO:0000313" key="3">
    <source>
        <dbReference type="Proteomes" id="UP000886893"/>
    </source>
</evidence>
<dbReference type="InterPro" id="IPR014238">
    <property type="entry name" value="Spore_YlmC/YmxH"/>
</dbReference>
<organism evidence="2 3">
    <name type="scientific">Candidatus Caccosoma faecigallinarum</name>
    <dbReference type="NCBI Taxonomy" id="2840720"/>
    <lineage>
        <taxon>Bacteria</taxon>
        <taxon>Bacillati</taxon>
        <taxon>Bacillota</taxon>
        <taxon>Bacillota incertae sedis</taxon>
        <taxon>Candidatus Caccosoma</taxon>
    </lineage>
</organism>
<evidence type="ECO:0000259" key="1">
    <source>
        <dbReference type="Pfam" id="PF05239"/>
    </source>
</evidence>